<dbReference type="STRING" id="1111735.GCA_000428045_04021"/>
<evidence type="ECO:0000313" key="2">
    <source>
        <dbReference type="Proteomes" id="UP000235015"/>
    </source>
</evidence>
<reference evidence="1 2" key="1">
    <citation type="submission" date="2017-11" db="EMBL/GenBank/DDBJ databases">
        <title>Genome-resolved metagenomics identifies genetic mobility, metabolic interactions, and unexpected diversity in perchlorate-reducing communities.</title>
        <authorList>
            <person name="Barnum T.P."/>
            <person name="Figueroa I.A."/>
            <person name="Carlstrom C.I."/>
            <person name="Lucas L.N."/>
            <person name="Engelbrektson A.L."/>
            <person name="Coates J.D."/>
        </authorList>
    </citation>
    <scope>NUCLEOTIDE SEQUENCE [LARGE SCALE GENOMIC DNA]</scope>
    <source>
        <strain evidence="1">BM301</strain>
    </source>
</reference>
<organism evidence="1 2">
    <name type="scientific">Sedimenticola selenatireducens</name>
    <dbReference type="NCBI Taxonomy" id="191960"/>
    <lineage>
        <taxon>Bacteria</taxon>
        <taxon>Pseudomonadati</taxon>
        <taxon>Pseudomonadota</taxon>
        <taxon>Gammaproteobacteria</taxon>
        <taxon>Chromatiales</taxon>
        <taxon>Sedimenticolaceae</taxon>
        <taxon>Sedimenticola</taxon>
    </lineage>
</organism>
<protein>
    <submittedName>
        <fullName evidence="1">Uncharacterized protein</fullName>
    </submittedName>
</protein>
<proteinExistence type="predicted"/>
<dbReference type="EMBL" id="PKUN01000003">
    <property type="protein sequence ID" value="PLX62840.1"/>
    <property type="molecule type" value="Genomic_DNA"/>
</dbReference>
<sequence>MNAGYLIFHPTADQPLPEVSQVLTRLSETGLTGQPLPGMPQHFLTGPHFLQRITFLGCSPSVPLTANTNSDNALCYIRLLGPYPAPRLITGQNSRPPRCHGCRHRFHEWQEQIAEPDREIRCPECGQESSWQDLNWRQMAGAARLFIAISQVFPGEAVPTAGLMQTLQQGGEEWDYFYVQQPLLWPGGQNPGEL</sequence>
<accession>A0A2N6CZM5</accession>
<dbReference type="Proteomes" id="UP000235015">
    <property type="component" value="Unassembled WGS sequence"/>
</dbReference>
<dbReference type="AlphaFoldDB" id="A0A2N6CZM5"/>
<comment type="caution">
    <text evidence="1">The sequence shown here is derived from an EMBL/GenBank/DDBJ whole genome shotgun (WGS) entry which is preliminary data.</text>
</comment>
<dbReference type="RefSeq" id="WP_273438029.1">
    <property type="nucleotide sequence ID" value="NZ_PKUN01000003.1"/>
</dbReference>
<name>A0A2N6CZM5_9GAMM</name>
<gene>
    <name evidence="1" type="ORF">C0630_04520</name>
</gene>
<evidence type="ECO:0000313" key="1">
    <source>
        <dbReference type="EMBL" id="PLX62840.1"/>
    </source>
</evidence>